<dbReference type="PROSITE" id="PS50216">
    <property type="entry name" value="DHHC"/>
    <property type="match status" value="1"/>
</dbReference>
<comment type="similarity">
    <text evidence="3">Belongs to the DHHC palmitoyltransferase family. AKR/ZDHHC17 subfamily.</text>
</comment>
<keyword evidence="8 13" id="KW-0472">Membrane</keyword>
<feature type="transmembrane region" description="Helical" evidence="13">
    <location>
        <begin position="320"/>
        <end position="339"/>
    </location>
</feature>
<feature type="repeat" description="ANK" evidence="12">
    <location>
        <begin position="173"/>
        <end position="205"/>
    </location>
</feature>
<feature type="compositionally biased region" description="Low complexity" evidence="14">
    <location>
        <begin position="1"/>
        <end position="12"/>
    </location>
</feature>
<evidence type="ECO:0000256" key="12">
    <source>
        <dbReference type="PROSITE-ProRule" id="PRU00023"/>
    </source>
</evidence>
<keyword evidence="9" id="KW-0564">Palmitate</keyword>
<dbReference type="PROSITE" id="PS50297">
    <property type="entry name" value="ANK_REP_REGION"/>
    <property type="match status" value="3"/>
</dbReference>
<evidence type="ECO:0000256" key="5">
    <source>
        <dbReference type="ARBA" id="ARBA00022737"/>
    </source>
</evidence>
<evidence type="ECO:0000256" key="10">
    <source>
        <dbReference type="ARBA" id="ARBA00023288"/>
    </source>
</evidence>
<keyword evidence="10" id="KW-0449">Lipoprotein</keyword>
<organism evidence="16 17">
    <name type="scientific">Schizothecium vesticola</name>
    <dbReference type="NCBI Taxonomy" id="314040"/>
    <lineage>
        <taxon>Eukaryota</taxon>
        <taxon>Fungi</taxon>
        <taxon>Dikarya</taxon>
        <taxon>Ascomycota</taxon>
        <taxon>Pezizomycotina</taxon>
        <taxon>Sordariomycetes</taxon>
        <taxon>Sordariomycetidae</taxon>
        <taxon>Sordariales</taxon>
        <taxon>Schizotheciaceae</taxon>
        <taxon>Schizothecium</taxon>
    </lineage>
</organism>
<keyword evidence="6 13" id="KW-1133">Transmembrane helix</keyword>
<comment type="domain">
    <text evidence="13">The DHHC domain is required for palmitoyltransferase activity.</text>
</comment>
<feature type="compositionally biased region" description="Polar residues" evidence="14">
    <location>
        <begin position="17"/>
        <end position="26"/>
    </location>
</feature>
<evidence type="ECO:0000256" key="8">
    <source>
        <dbReference type="ARBA" id="ARBA00023136"/>
    </source>
</evidence>
<proteinExistence type="inferred from homology"/>
<dbReference type="PANTHER" id="PTHR24161">
    <property type="entry name" value="ANK_REP_REGION DOMAIN-CONTAINING PROTEIN-RELATED"/>
    <property type="match status" value="1"/>
</dbReference>
<evidence type="ECO:0000259" key="15">
    <source>
        <dbReference type="Pfam" id="PF01529"/>
    </source>
</evidence>
<feature type="region of interest" description="Disordered" evidence="14">
    <location>
        <begin position="1"/>
        <end position="39"/>
    </location>
</feature>
<gene>
    <name evidence="16" type="ORF">B0T18DRAFT_422718</name>
</gene>
<feature type="transmembrane region" description="Helical" evidence="13">
    <location>
        <begin position="533"/>
        <end position="555"/>
    </location>
</feature>
<feature type="region of interest" description="Disordered" evidence="14">
    <location>
        <begin position="590"/>
        <end position="617"/>
    </location>
</feature>
<dbReference type="AlphaFoldDB" id="A0AA40BR77"/>
<name>A0AA40BR77_9PEZI</name>
<evidence type="ECO:0000256" key="3">
    <source>
        <dbReference type="ARBA" id="ARBA00010104"/>
    </source>
</evidence>
<evidence type="ECO:0000256" key="2">
    <source>
        <dbReference type="ARBA" id="ARBA00004520"/>
    </source>
</evidence>
<reference evidence="16" key="1">
    <citation type="submission" date="2023-06" db="EMBL/GenBank/DDBJ databases">
        <title>Genome-scale phylogeny and comparative genomics of the fungal order Sordariales.</title>
        <authorList>
            <consortium name="Lawrence Berkeley National Laboratory"/>
            <person name="Hensen N."/>
            <person name="Bonometti L."/>
            <person name="Westerberg I."/>
            <person name="Brannstrom I.O."/>
            <person name="Guillou S."/>
            <person name="Cros-Aarteil S."/>
            <person name="Calhoun S."/>
            <person name="Haridas S."/>
            <person name="Kuo A."/>
            <person name="Mondo S."/>
            <person name="Pangilinan J."/>
            <person name="Riley R."/>
            <person name="LaButti K."/>
            <person name="Andreopoulos B."/>
            <person name="Lipzen A."/>
            <person name="Chen C."/>
            <person name="Yanf M."/>
            <person name="Daum C."/>
            <person name="Ng V."/>
            <person name="Clum A."/>
            <person name="Steindorff A."/>
            <person name="Ohm R."/>
            <person name="Martin F."/>
            <person name="Silar P."/>
            <person name="Natvig D."/>
            <person name="Lalanne C."/>
            <person name="Gautier V."/>
            <person name="Ament-velasquez S.L."/>
            <person name="Kruys A."/>
            <person name="Hutchinson M.I."/>
            <person name="Powell A.J."/>
            <person name="Barry K."/>
            <person name="Miller A.N."/>
            <person name="Grigoriev I.V."/>
            <person name="Debuchy R."/>
            <person name="Gladieux P."/>
            <person name="Thoren M.H."/>
            <person name="Johannesson H."/>
        </authorList>
    </citation>
    <scope>NUCLEOTIDE SEQUENCE</scope>
    <source>
        <strain evidence="16">SMH3187-1</strain>
    </source>
</reference>
<evidence type="ECO:0000256" key="11">
    <source>
        <dbReference type="ARBA" id="ARBA00048048"/>
    </source>
</evidence>
<dbReference type="InterPro" id="IPR036770">
    <property type="entry name" value="Ankyrin_rpt-contain_sf"/>
</dbReference>
<dbReference type="EC" id="2.3.1.225" evidence="13"/>
<evidence type="ECO:0000256" key="1">
    <source>
        <dbReference type="ARBA" id="ARBA00002100"/>
    </source>
</evidence>
<dbReference type="GO" id="GO:0031901">
    <property type="term" value="C:early endosome membrane"/>
    <property type="evidence" value="ECO:0007669"/>
    <property type="project" value="UniProtKB-SubCell"/>
</dbReference>
<feature type="transmembrane region" description="Helical" evidence="13">
    <location>
        <begin position="386"/>
        <end position="404"/>
    </location>
</feature>
<sequence>MAHNAPGATAAPAQPPSKSGTATPKLNNEMELGNLPGDAPEADIMQMARVGDIPGMEKLFAEGEYDATYTDDENITPLHWAAINNQYAMCKYLIEHGAEINRKGGESIATPLQWAAQRCHYYTVHLLLQHGADPLITDSQGYNTLHISTFNGNVLLLVLLLHQGIPVDVEDEFGHTALMWAAYKGFPACVDVFLRWGASVHAADEQGFTALHWALVKGSAGCIQKIVEYGADRFAKTKTGKTPAITAQELNTAGAWHKALKECGYDEDGNAIVPNWPGASYLLQDRRGFMNKFFFLWPFLLVYSTMVILSGMPIYAGIPLAFLVIYTVQWVGGQVIAYAPPDMRTFERTPWMSGIFAASLFFCGLNWITTLLAFTASARAGPNQTYLVNFFCAVSIGLTAWFYIRCMSDDPGFVPKMNGIAEQKAIIDDLIATWKFDESNFCVTCMIRTPLRSKHCRRCQRCVAKHDHHCPWVYNCIGVNNHRHFFLYLINLAFSVITFDLLTYRYLSEASAQASEECNILSPTLCRVINTDAYSLLLAVWATLQLTWVSMLLFVQFVQVMRAMTTYENMFGVDHHLAASLNTAFTSTGAPLDPSQMPPSGASAPAGHGHHGHKHGQGFLKQWGKLLGVDAFIETATGRGAATSQGGGRGGRRSKGGANPYSRGCVTNCKDFWCDPAPVFGRRETGMAVLGGHVVNYTDMYEKPTGMEMPSRGRRTGGYEEVAAEEHEEV</sequence>
<dbReference type="Pfam" id="PF12796">
    <property type="entry name" value="Ank_2"/>
    <property type="match status" value="2"/>
</dbReference>
<keyword evidence="17" id="KW-1185">Reference proteome</keyword>
<evidence type="ECO:0000256" key="7">
    <source>
        <dbReference type="ARBA" id="ARBA00023043"/>
    </source>
</evidence>
<feature type="transmembrane region" description="Helical" evidence="13">
    <location>
        <begin position="485"/>
        <end position="507"/>
    </location>
</feature>
<dbReference type="InterPro" id="IPR002110">
    <property type="entry name" value="Ankyrin_rpt"/>
</dbReference>
<evidence type="ECO:0000256" key="14">
    <source>
        <dbReference type="SAM" id="MobiDB-lite"/>
    </source>
</evidence>
<dbReference type="SMART" id="SM00248">
    <property type="entry name" value="ANK"/>
    <property type="match status" value="5"/>
</dbReference>
<feature type="region of interest" description="Disordered" evidence="14">
    <location>
        <begin position="640"/>
        <end position="660"/>
    </location>
</feature>
<keyword evidence="13" id="KW-0808">Transferase</keyword>
<keyword evidence="4 13" id="KW-0812">Transmembrane</keyword>
<evidence type="ECO:0000313" key="16">
    <source>
        <dbReference type="EMBL" id="KAK0738750.1"/>
    </source>
</evidence>
<evidence type="ECO:0000256" key="9">
    <source>
        <dbReference type="ARBA" id="ARBA00023139"/>
    </source>
</evidence>
<comment type="caution">
    <text evidence="16">The sequence shown here is derived from an EMBL/GenBank/DDBJ whole genome shotgun (WGS) entry which is preliminary data.</text>
</comment>
<feature type="transmembrane region" description="Helical" evidence="13">
    <location>
        <begin position="351"/>
        <end position="374"/>
    </location>
</feature>
<dbReference type="Pfam" id="PF01529">
    <property type="entry name" value="DHHC"/>
    <property type="match status" value="1"/>
</dbReference>
<accession>A0AA40BR77</accession>
<evidence type="ECO:0000256" key="6">
    <source>
        <dbReference type="ARBA" id="ARBA00022989"/>
    </source>
</evidence>
<feature type="repeat" description="ANK" evidence="12">
    <location>
        <begin position="206"/>
        <end position="238"/>
    </location>
</feature>
<keyword evidence="5" id="KW-0677">Repeat</keyword>
<dbReference type="InterPro" id="IPR001594">
    <property type="entry name" value="Palmitoyltrfase_DHHC"/>
</dbReference>
<feature type="repeat" description="ANK" evidence="12">
    <location>
        <begin position="140"/>
        <end position="172"/>
    </location>
</feature>
<feature type="repeat" description="ANK" evidence="12">
    <location>
        <begin position="73"/>
        <end position="105"/>
    </location>
</feature>
<keyword evidence="7 12" id="KW-0040">ANK repeat</keyword>
<evidence type="ECO:0000256" key="13">
    <source>
        <dbReference type="RuleBase" id="RU079119"/>
    </source>
</evidence>
<comment type="function">
    <text evidence="1">Palmitoyltransferase specific for casein kinase 1.</text>
</comment>
<feature type="transmembrane region" description="Helical" evidence="13">
    <location>
        <begin position="293"/>
        <end position="314"/>
    </location>
</feature>
<dbReference type="EMBL" id="JAUKUD010000007">
    <property type="protein sequence ID" value="KAK0738750.1"/>
    <property type="molecule type" value="Genomic_DNA"/>
</dbReference>
<dbReference type="PANTHER" id="PTHR24161:SF85">
    <property type="entry name" value="PALMITOYLTRANSFERASE HIP14"/>
    <property type="match status" value="1"/>
</dbReference>
<evidence type="ECO:0000256" key="4">
    <source>
        <dbReference type="ARBA" id="ARBA00022692"/>
    </source>
</evidence>
<dbReference type="GO" id="GO:0019706">
    <property type="term" value="F:protein-cysteine S-palmitoyltransferase activity"/>
    <property type="evidence" value="ECO:0007669"/>
    <property type="project" value="UniProtKB-EC"/>
</dbReference>
<keyword evidence="13" id="KW-0012">Acyltransferase</keyword>
<dbReference type="Proteomes" id="UP001172155">
    <property type="component" value="Unassembled WGS sequence"/>
</dbReference>
<feature type="domain" description="Palmitoyltransferase DHHC" evidence="15">
    <location>
        <begin position="436"/>
        <end position="570"/>
    </location>
</feature>
<feature type="compositionally biased region" description="Low complexity" evidence="14">
    <location>
        <begin position="598"/>
        <end position="607"/>
    </location>
</feature>
<dbReference type="SUPFAM" id="SSF48403">
    <property type="entry name" value="Ankyrin repeat"/>
    <property type="match status" value="1"/>
</dbReference>
<protein>
    <recommendedName>
        <fullName evidence="13">Palmitoyltransferase</fullName>
        <ecNumber evidence="13">2.3.1.225</ecNumber>
    </recommendedName>
</protein>
<dbReference type="Gene3D" id="1.25.40.20">
    <property type="entry name" value="Ankyrin repeat-containing domain"/>
    <property type="match status" value="1"/>
</dbReference>
<dbReference type="PROSITE" id="PS50088">
    <property type="entry name" value="ANK_REPEAT"/>
    <property type="match status" value="5"/>
</dbReference>
<feature type="repeat" description="ANK" evidence="12">
    <location>
        <begin position="107"/>
        <end position="139"/>
    </location>
</feature>
<comment type="catalytic activity">
    <reaction evidence="11 13">
        <text>L-cysteinyl-[protein] + hexadecanoyl-CoA = S-hexadecanoyl-L-cysteinyl-[protein] + CoA</text>
        <dbReference type="Rhea" id="RHEA:36683"/>
        <dbReference type="Rhea" id="RHEA-COMP:10131"/>
        <dbReference type="Rhea" id="RHEA-COMP:11032"/>
        <dbReference type="ChEBI" id="CHEBI:29950"/>
        <dbReference type="ChEBI" id="CHEBI:57287"/>
        <dbReference type="ChEBI" id="CHEBI:57379"/>
        <dbReference type="ChEBI" id="CHEBI:74151"/>
        <dbReference type="EC" id="2.3.1.225"/>
    </reaction>
</comment>
<comment type="subcellular location">
    <subcellularLocation>
        <location evidence="2">Early endosome membrane</location>
        <topology evidence="2">Multi-pass membrane protein</topology>
    </subcellularLocation>
</comment>
<evidence type="ECO:0000313" key="17">
    <source>
        <dbReference type="Proteomes" id="UP001172155"/>
    </source>
</evidence>